<feature type="compositionally biased region" description="Basic and acidic residues" evidence="6">
    <location>
        <begin position="405"/>
        <end position="414"/>
    </location>
</feature>
<dbReference type="GO" id="GO:0016020">
    <property type="term" value="C:membrane"/>
    <property type="evidence" value="ECO:0007669"/>
    <property type="project" value="UniProtKB-SubCell"/>
</dbReference>
<dbReference type="Pfam" id="PF09335">
    <property type="entry name" value="VTT_dom"/>
    <property type="match status" value="1"/>
</dbReference>
<keyword evidence="10" id="KW-1185">Reference proteome</keyword>
<keyword evidence="2 7" id="KW-0812">Transmembrane</keyword>
<evidence type="ECO:0000256" key="3">
    <source>
        <dbReference type="ARBA" id="ARBA00022729"/>
    </source>
</evidence>
<dbReference type="InterPro" id="IPR032816">
    <property type="entry name" value="VTT_dom"/>
</dbReference>
<dbReference type="Proteomes" id="UP000077266">
    <property type="component" value="Unassembled WGS sequence"/>
</dbReference>
<sequence length="414" mass="43472">MLAPPAQPRPRALSACTAVRPPLSISTLSTRTPSNAVTHSVQSPSARAFNAIFKHMRFHSRDSSASSSSSAPASPLALDPGSESSLWRLAREASAPVLLILLLFPITTAMVVVALSTLPITGSLPRTLGDLAQLSRELQGYASAGSVSLLHVLAVLAVTASWKHAWSVPGSVLLNILAGVLLNPVIATLYMTFLTSEGSVLSTLLAKPLAPLMAHLFPKALSLTAAALQGHAVVLGSVTEDGAARSPAWIRLSILRLIGVVPWSGINIAAGVCSLSIRDCFLGAFLGTLPWTAVTVQVGDILQTVAGSPTSTSTQQTISEVLASPSIIFKLVFLTLLSLGPILARSRLSALIGYDSGADRDASSAEKHDNARGRRWSAWMAQLPLRRSMSKARGSESEDEVIPLTEKDDYASPA</sequence>
<gene>
    <name evidence="9" type="ORF">EXIGLDRAFT_663735</name>
</gene>
<comment type="subcellular location">
    <subcellularLocation>
        <location evidence="1">Membrane</location>
        <topology evidence="1">Multi-pass membrane protein</topology>
    </subcellularLocation>
</comment>
<dbReference type="PANTHER" id="PTHR43220">
    <property type="match status" value="1"/>
</dbReference>
<feature type="transmembrane region" description="Helical" evidence="7">
    <location>
        <begin position="327"/>
        <end position="344"/>
    </location>
</feature>
<name>A0A165QYP7_EXIGL</name>
<dbReference type="OrthoDB" id="3364966at2759"/>
<feature type="transmembrane region" description="Helical" evidence="7">
    <location>
        <begin position="97"/>
        <end position="120"/>
    </location>
</feature>
<keyword evidence="5 7" id="KW-0472">Membrane</keyword>
<evidence type="ECO:0000256" key="4">
    <source>
        <dbReference type="ARBA" id="ARBA00022989"/>
    </source>
</evidence>
<evidence type="ECO:0000313" key="10">
    <source>
        <dbReference type="Proteomes" id="UP000077266"/>
    </source>
</evidence>
<feature type="transmembrane region" description="Helical" evidence="7">
    <location>
        <begin position="140"/>
        <end position="160"/>
    </location>
</feature>
<evidence type="ECO:0000313" key="9">
    <source>
        <dbReference type="EMBL" id="KZW04249.1"/>
    </source>
</evidence>
<dbReference type="EMBL" id="KV425882">
    <property type="protein sequence ID" value="KZW04249.1"/>
    <property type="molecule type" value="Genomic_DNA"/>
</dbReference>
<evidence type="ECO:0000256" key="1">
    <source>
        <dbReference type="ARBA" id="ARBA00004141"/>
    </source>
</evidence>
<dbReference type="STRING" id="1314781.A0A165QYP7"/>
<dbReference type="InParanoid" id="A0A165QYP7"/>
<evidence type="ECO:0000256" key="7">
    <source>
        <dbReference type="SAM" id="Phobius"/>
    </source>
</evidence>
<feature type="region of interest" description="Disordered" evidence="6">
    <location>
        <begin position="387"/>
        <end position="414"/>
    </location>
</feature>
<evidence type="ECO:0000256" key="2">
    <source>
        <dbReference type="ARBA" id="ARBA00022692"/>
    </source>
</evidence>
<reference evidence="9 10" key="1">
    <citation type="journal article" date="2016" name="Mol. Biol. Evol.">
        <title>Comparative Genomics of Early-Diverging Mushroom-Forming Fungi Provides Insights into the Origins of Lignocellulose Decay Capabilities.</title>
        <authorList>
            <person name="Nagy L.G."/>
            <person name="Riley R."/>
            <person name="Tritt A."/>
            <person name="Adam C."/>
            <person name="Daum C."/>
            <person name="Floudas D."/>
            <person name="Sun H."/>
            <person name="Yadav J.S."/>
            <person name="Pangilinan J."/>
            <person name="Larsson K.H."/>
            <person name="Matsuura K."/>
            <person name="Barry K."/>
            <person name="Labutti K."/>
            <person name="Kuo R."/>
            <person name="Ohm R.A."/>
            <person name="Bhattacharya S.S."/>
            <person name="Shirouzu T."/>
            <person name="Yoshinaga Y."/>
            <person name="Martin F.M."/>
            <person name="Grigoriev I.V."/>
            <person name="Hibbett D.S."/>
        </authorList>
    </citation>
    <scope>NUCLEOTIDE SEQUENCE [LARGE SCALE GENOMIC DNA]</scope>
    <source>
        <strain evidence="9 10">HHB12029</strain>
    </source>
</reference>
<feature type="transmembrane region" description="Helical" evidence="7">
    <location>
        <begin position="254"/>
        <end position="277"/>
    </location>
</feature>
<organism evidence="9 10">
    <name type="scientific">Exidia glandulosa HHB12029</name>
    <dbReference type="NCBI Taxonomy" id="1314781"/>
    <lineage>
        <taxon>Eukaryota</taxon>
        <taxon>Fungi</taxon>
        <taxon>Dikarya</taxon>
        <taxon>Basidiomycota</taxon>
        <taxon>Agaricomycotina</taxon>
        <taxon>Agaricomycetes</taxon>
        <taxon>Auriculariales</taxon>
        <taxon>Exidiaceae</taxon>
        <taxon>Exidia</taxon>
    </lineage>
</organism>
<dbReference type="PANTHER" id="PTHR43220:SF21">
    <property type="entry name" value="TRANSMEMBRANE PROTEIN 41A"/>
    <property type="match status" value="1"/>
</dbReference>
<accession>A0A165QYP7</accession>
<proteinExistence type="predicted"/>
<evidence type="ECO:0000256" key="5">
    <source>
        <dbReference type="ARBA" id="ARBA00023136"/>
    </source>
</evidence>
<keyword evidence="4 7" id="KW-1133">Transmembrane helix</keyword>
<feature type="domain" description="VTT" evidence="8">
    <location>
        <begin position="168"/>
        <end position="300"/>
    </location>
</feature>
<keyword evidence="3" id="KW-0732">Signal</keyword>
<feature type="transmembrane region" description="Helical" evidence="7">
    <location>
        <begin position="172"/>
        <end position="193"/>
    </location>
</feature>
<evidence type="ECO:0000256" key="6">
    <source>
        <dbReference type="SAM" id="MobiDB-lite"/>
    </source>
</evidence>
<dbReference type="AlphaFoldDB" id="A0A165QYP7"/>
<protein>
    <recommendedName>
        <fullName evidence="8">VTT domain-containing protein</fullName>
    </recommendedName>
</protein>
<dbReference type="InterPro" id="IPR045014">
    <property type="entry name" value="TM41A/B"/>
</dbReference>
<evidence type="ECO:0000259" key="8">
    <source>
        <dbReference type="Pfam" id="PF09335"/>
    </source>
</evidence>